<dbReference type="Proteomes" id="UP000823388">
    <property type="component" value="Chromosome 9N"/>
</dbReference>
<evidence type="ECO:0000313" key="3">
    <source>
        <dbReference type="Proteomes" id="UP000823388"/>
    </source>
</evidence>
<sequence length="185" mass="20402">MPPTADAACTPSRDAADPRLLHAVGGLRRRPSPDAGHCLHIDAPQLETYPEFSSLEIFPYIPSRCEARHAQAMYADFGKEPPAELLSRLENIDARRQQAVCSSHGGSHSVDRRDESDDDDTYNESDADNDDDDNDDDDNDDDDDVDDDASFEGNDEANPYLEDDVDGERPVEGDADDERAVEGYS</sequence>
<organism evidence="2 3">
    <name type="scientific">Panicum virgatum</name>
    <name type="common">Blackwell switchgrass</name>
    <dbReference type="NCBI Taxonomy" id="38727"/>
    <lineage>
        <taxon>Eukaryota</taxon>
        <taxon>Viridiplantae</taxon>
        <taxon>Streptophyta</taxon>
        <taxon>Embryophyta</taxon>
        <taxon>Tracheophyta</taxon>
        <taxon>Spermatophyta</taxon>
        <taxon>Magnoliopsida</taxon>
        <taxon>Liliopsida</taxon>
        <taxon>Poales</taxon>
        <taxon>Poaceae</taxon>
        <taxon>PACMAD clade</taxon>
        <taxon>Panicoideae</taxon>
        <taxon>Panicodae</taxon>
        <taxon>Paniceae</taxon>
        <taxon>Panicinae</taxon>
        <taxon>Panicum</taxon>
        <taxon>Panicum sect. Hiantes</taxon>
    </lineage>
</organism>
<feature type="compositionally biased region" description="Acidic residues" evidence="1">
    <location>
        <begin position="116"/>
        <end position="166"/>
    </location>
</feature>
<proteinExistence type="predicted"/>
<accession>A0A8T0MQ88</accession>
<feature type="compositionally biased region" description="Basic and acidic residues" evidence="1">
    <location>
        <begin position="167"/>
        <end position="185"/>
    </location>
</feature>
<name>A0A8T0MQ88_PANVG</name>
<reference evidence="2" key="1">
    <citation type="submission" date="2020-05" db="EMBL/GenBank/DDBJ databases">
        <title>WGS assembly of Panicum virgatum.</title>
        <authorList>
            <person name="Lovell J.T."/>
            <person name="Jenkins J."/>
            <person name="Shu S."/>
            <person name="Juenger T.E."/>
            <person name="Schmutz J."/>
        </authorList>
    </citation>
    <scope>NUCLEOTIDE SEQUENCE</scope>
    <source>
        <strain evidence="2">AP13</strain>
    </source>
</reference>
<feature type="region of interest" description="Disordered" evidence="1">
    <location>
        <begin position="97"/>
        <end position="185"/>
    </location>
</feature>
<dbReference type="EMBL" id="CM029054">
    <property type="protein sequence ID" value="KAG2538272.1"/>
    <property type="molecule type" value="Genomic_DNA"/>
</dbReference>
<gene>
    <name evidence="2" type="ORF">PVAP13_9NG404898</name>
</gene>
<protein>
    <submittedName>
        <fullName evidence="2">Uncharacterized protein</fullName>
    </submittedName>
</protein>
<evidence type="ECO:0000313" key="2">
    <source>
        <dbReference type="EMBL" id="KAG2538272.1"/>
    </source>
</evidence>
<keyword evidence="3" id="KW-1185">Reference proteome</keyword>
<comment type="caution">
    <text evidence="2">The sequence shown here is derived from an EMBL/GenBank/DDBJ whole genome shotgun (WGS) entry which is preliminary data.</text>
</comment>
<evidence type="ECO:0000256" key="1">
    <source>
        <dbReference type="SAM" id="MobiDB-lite"/>
    </source>
</evidence>
<dbReference type="AlphaFoldDB" id="A0A8T0MQ88"/>